<proteinExistence type="predicted"/>
<dbReference type="EMBL" id="MZXV01000032">
    <property type="protein sequence ID" value="PZV37767.1"/>
    <property type="molecule type" value="Genomic_DNA"/>
</dbReference>
<comment type="caution">
    <text evidence="1">The sequence shown here is derived from an EMBL/GenBank/DDBJ whole genome shotgun (WGS) entry which is preliminary data.</text>
</comment>
<organism evidence="1 2">
    <name type="scientific">Mesorhizobium kowhaii</name>
    <dbReference type="NCBI Taxonomy" id="1300272"/>
    <lineage>
        <taxon>Bacteria</taxon>
        <taxon>Pseudomonadati</taxon>
        <taxon>Pseudomonadota</taxon>
        <taxon>Alphaproteobacteria</taxon>
        <taxon>Hyphomicrobiales</taxon>
        <taxon>Phyllobacteriaceae</taxon>
        <taxon>Mesorhizobium</taxon>
    </lineage>
</organism>
<evidence type="ECO:0000313" key="1">
    <source>
        <dbReference type="EMBL" id="PZV37767.1"/>
    </source>
</evidence>
<evidence type="ECO:0000313" key="2">
    <source>
        <dbReference type="Proteomes" id="UP000248616"/>
    </source>
</evidence>
<protein>
    <submittedName>
        <fullName evidence="1">Uncharacterized protein</fullName>
    </submittedName>
</protein>
<dbReference type="Proteomes" id="UP000248616">
    <property type="component" value="Unassembled WGS sequence"/>
</dbReference>
<accession>A0A2W7C4F6</accession>
<reference evidence="2" key="1">
    <citation type="submission" date="2017-03" db="EMBL/GenBank/DDBJ databases">
        <authorList>
            <person name="Safronova V.I."/>
            <person name="Sazanova A.L."/>
            <person name="Chirak E.R."/>
        </authorList>
    </citation>
    <scope>NUCLEOTIDE SEQUENCE [LARGE SCALE GENOMIC DNA]</scope>
    <source>
        <strain evidence="2">Ach-343</strain>
    </source>
</reference>
<dbReference type="AlphaFoldDB" id="A0A2W7C4F6"/>
<name>A0A2W7C4F6_9HYPH</name>
<gene>
    <name evidence="1" type="ORF">B5V02_15965</name>
</gene>
<sequence length="96" mass="10641">MTVAPDRGWFNDTQCLVIDFIDAVTLGDAAHLVVYDNYITIEDTTTINFKVKAEVGASAGEYYVRIKNEFFEETIVSDSEDGTIPVSLKLVTSKTL</sequence>
<keyword evidence="2" id="KW-1185">Reference proteome</keyword>